<organism evidence="3">
    <name type="scientific">Escherichia coli</name>
    <dbReference type="NCBI Taxonomy" id="562"/>
    <lineage>
        <taxon>Bacteria</taxon>
        <taxon>Pseudomonadati</taxon>
        <taxon>Pseudomonadota</taxon>
        <taxon>Gammaproteobacteria</taxon>
        <taxon>Enterobacterales</taxon>
        <taxon>Enterobacteriaceae</taxon>
        <taxon>Escherichia</taxon>
    </lineage>
</organism>
<comment type="caution">
    <text evidence="3">The sequence shown here is derived from an EMBL/GenBank/DDBJ whole genome shotgun (WGS) entry which is preliminary data.</text>
</comment>
<sequence>MLPWFRKSLSRKAEEKILPVSPGNTQEKALFIRDSDGFYLPQSADILLATPQRQNWLQQISRVVALPDNQYRALCLSPLQTLAERLQCVPASKTGKYAGEGGLLDLTLNTTAWCMRMSQKEMLPRGLPSEEQSRQFSAWNVCVFYTGLFYWLPLTAQFEGQLNSLSSWQPGISPPSEPYRFRFHEPVPDITHFRRTTGAMMAFRLLPEKVIHWLSGTPKALQALSDVVTGQVNGDNDLQRVLNEALAAFEVDTLPDISGSTIKKVFPGETTAATQLKENIQDISSSGLMSSTSLHDDKVFSSSLSVPAAVDSYASESFNSDTDNQSCVQSAVPVVQPDTLVKPDDDLQYALALSGILSSENNDSADNKDEVNMVENTALSEVANCENKHDPQIQRDIIQNPIESVTEITEKKTVPGNIVNTGKVNKEEVVADNVSPAILAEDFITWLHHSLSEKTLPVNIPGGLVHSIAGYLFLRSPQIFTLYLSRSPYKFERYTPVQRAFESLRLHRRNGKQSGGLVHCWVQSTASSEEKTSWKKTAGYLVKSQKLLPGEDRDDSLYIKFE</sequence>
<reference evidence="3" key="2">
    <citation type="submission" date="2020-04" db="EMBL/GenBank/DDBJ databases">
        <authorList>
            <consortium name="NCBI Pathogen Detection Project"/>
        </authorList>
    </citation>
    <scope>NUCLEOTIDE SEQUENCE</scope>
    <source>
        <strain evidence="4">EC00617</strain>
        <strain evidence="3">EC00709</strain>
    </source>
</reference>
<dbReference type="InterPro" id="IPR036388">
    <property type="entry name" value="WH-like_DNA-bd_sf"/>
</dbReference>
<dbReference type="Gene3D" id="1.10.3210.40">
    <property type="match status" value="1"/>
</dbReference>
<dbReference type="Gene3D" id="2.40.10.200">
    <property type="entry name" value="STY4665 C-terminal domain-like"/>
    <property type="match status" value="1"/>
</dbReference>
<dbReference type="InterPro" id="IPR036390">
    <property type="entry name" value="WH_DNA-bd_sf"/>
</dbReference>
<dbReference type="GO" id="GO:0004386">
    <property type="term" value="F:helicase activity"/>
    <property type="evidence" value="ECO:0007669"/>
    <property type="project" value="UniProtKB-KW"/>
</dbReference>
<dbReference type="InterPro" id="IPR022391">
    <property type="entry name" value="ICE_relaxase_PFGI-1"/>
</dbReference>
<keyword evidence="4" id="KW-0547">Nucleotide-binding</keyword>
<dbReference type="AlphaFoldDB" id="A0A7A2XQ14"/>
<dbReference type="Gene3D" id="1.10.10.10">
    <property type="entry name" value="Winged helix-like DNA-binding domain superfamily/Winged helix DNA-binding domain"/>
    <property type="match status" value="1"/>
</dbReference>
<evidence type="ECO:0000313" key="4">
    <source>
        <dbReference type="EMBL" id="HAJ0849639.1"/>
    </source>
</evidence>
<dbReference type="Pfam" id="PF07515">
    <property type="entry name" value="TraI_2_C"/>
    <property type="match status" value="1"/>
</dbReference>
<dbReference type="RefSeq" id="WP_049080129.1">
    <property type="nucleotide sequence ID" value="NZ_CABGPO010000007.1"/>
</dbReference>
<feature type="domain" description="Uncharacterised" evidence="1">
    <location>
        <begin position="37"/>
        <end position="245"/>
    </location>
</feature>
<accession>A0A7A2XQ14</accession>
<dbReference type="Pfam" id="PF07514">
    <property type="entry name" value="TraI_2"/>
    <property type="match status" value="1"/>
</dbReference>
<name>A0A7A2XQ14_ECOLX</name>
<dbReference type="NCBIfam" id="TIGR03760">
    <property type="entry name" value="ICE_TraI_Pfluor"/>
    <property type="match status" value="1"/>
</dbReference>
<evidence type="ECO:0000259" key="1">
    <source>
        <dbReference type="Pfam" id="PF07514"/>
    </source>
</evidence>
<dbReference type="InterPro" id="IPR011093">
    <property type="entry name" value="TraI_2_C"/>
</dbReference>
<dbReference type="EMBL" id="DABFSR010000034">
    <property type="protein sequence ID" value="HAI8760986.1"/>
    <property type="molecule type" value="Genomic_DNA"/>
</dbReference>
<keyword evidence="4" id="KW-0067">ATP-binding</keyword>
<protein>
    <submittedName>
        <fullName evidence="3">DNA-binding domain-containing protein</fullName>
    </submittedName>
    <submittedName>
        <fullName evidence="4">Helicase</fullName>
    </submittedName>
</protein>
<keyword evidence="4" id="KW-0347">Helicase</keyword>
<evidence type="ECO:0000313" key="3">
    <source>
        <dbReference type="EMBL" id="HAI8760986.1"/>
    </source>
</evidence>
<dbReference type="EMBL" id="DABGYO010000037">
    <property type="protein sequence ID" value="HAJ0849639.1"/>
    <property type="molecule type" value="Genomic_DNA"/>
</dbReference>
<keyword evidence="4" id="KW-0378">Hydrolase</keyword>
<evidence type="ECO:0000259" key="2">
    <source>
        <dbReference type="Pfam" id="PF07515"/>
    </source>
</evidence>
<dbReference type="GO" id="GO:0003677">
    <property type="term" value="F:DNA binding"/>
    <property type="evidence" value="ECO:0007669"/>
    <property type="project" value="UniProtKB-KW"/>
</dbReference>
<feature type="domain" description="Putative conjugal transfer nickase/helicase TraI C-terminal" evidence="2">
    <location>
        <begin position="440"/>
        <end position="549"/>
    </location>
</feature>
<gene>
    <name evidence="3" type="ORF">HJ971_004407</name>
    <name evidence="4" type="ORF">HL560_21715</name>
</gene>
<proteinExistence type="predicted"/>
<dbReference type="InterPro" id="IPR011119">
    <property type="entry name" value="Unchr_helicase_relaxase_TraI"/>
</dbReference>
<keyword evidence="3" id="KW-0238">DNA-binding</keyword>
<reference evidence="3" key="1">
    <citation type="journal article" date="2018" name="Genome Biol.">
        <title>SKESA: strategic k-mer extension for scrupulous assemblies.</title>
        <authorList>
            <person name="Souvorov A."/>
            <person name="Agarwala R."/>
            <person name="Lipman D.J."/>
        </authorList>
    </citation>
    <scope>NUCLEOTIDE SEQUENCE</scope>
    <source>
        <strain evidence="4">EC00617</strain>
        <strain evidence="3">EC00709</strain>
    </source>
</reference>
<dbReference type="SUPFAM" id="SSF46785">
    <property type="entry name" value="Winged helix' DNA-binding domain"/>
    <property type="match status" value="1"/>
</dbReference>